<gene>
    <name evidence="8" type="ORF">CAL12_11035</name>
</gene>
<evidence type="ECO:0000256" key="2">
    <source>
        <dbReference type="ARBA" id="ARBA00022450"/>
    </source>
</evidence>
<dbReference type="Pfam" id="PF00550">
    <property type="entry name" value="PP-binding"/>
    <property type="match status" value="1"/>
</dbReference>
<dbReference type="GO" id="GO:0005886">
    <property type="term" value="C:plasma membrane"/>
    <property type="evidence" value="ECO:0007669"/>
    <property type="project" value="TreeGrafter"/>
</dbReference>
<dbReference type="Gene3D" id="3.30.559.10">
    <property type="entry name" value="Chloramphenicol acetyltransferase-like domain"/>
    <property type="match status" value="1"/>
</dbReference>
<dbReference type="SUPFAM" id="SSF52777">
    <property type="entry name" value="CoA-dependent acyltransferases"/>
    <property type="match status" value="2"/>
</dbReference>
<comment type="similarity">
    <text evidence="1">Belongs to the ATP-dependent AMP-binding enzyme family.</text>
</comment>
<dbReference type="GO" id="GO:0016874">
    <property type="term" value="F:ligase activity"/>
    <property type="evidence" value="ECO:0007669"/>
    <property type="project" value="UniProtKB-KW"/>
</dbReference>
<dbReference type="Proteomes" id="UP000194151">
    <property type="component" value="Chromosome"/>
</dbReference>
<feature type="domain" description="Carrier" evidence="7">
    <location>
        <begin position="595"/>
        <end position="670"/>
    </location>
</feature>
<dbReference type="GO" id="GO:0006633">
    <property type="term" value="P:fatty acid biosynthetic process"/>
    <property type="evidence" value="ECO:0007669"/>
    <property type="project" value="TreeGrafter"/>
</dbReference>
<protein>
    <recommendedName>
        <fullName evidence="7">Carrier domain-containing protein</fullName>
    </recommendedName>
</protein>
<dbReference type="Gene3D" id="3.60.130.10">
    <property type="entry name" value="Clavaminate synthase-like"/>
    <property type="match status" value="1"/>
</dbReference>
<evidence type="ECO:0000256" key="5">
    <source>
        <dbReference type="ARBA" id="ARBA00023002"/>
    </source>
</evidence>
<keyword evidence="3" id="KW-0597">Phosphoprotein</keyword>
<evidence type="ECO:0000256" key="3">
    <source>
        <dbReference type="ARBA" id="ARBA00022553"/>
    </source>
</evidence>
<organism evidence="8 9">
    <name type="scientific">Bordetella genomosp. 8</name>
    <dbReference type="NCBI Taxonomy" id="1416806"/>
    <lineage>
        <taxon>Bacteria</taxon>
        <taxon>Pseudomonadati</taxon>
        <taxon>Pseudomonadota</taxon>
        <taxon>Betaproteobacteria</taxon>
        <taxon>Burkholderiales</taxon>
        <taxon>Alcaligenaceae</taxon>
        <taxon>Bordetella</taxon>
    </lineage>
</organism>
<dbReference type="RefSeq" id="WP_086064516.1">
    <property type="nucleotide sequence ID" value="NZ_CP021108.1"/>
</dbReference>
<evidence type="ECO:0000313" key="8">
    <source>
        <dbReference type="EMBL" id="ARP81321.1"/>
    </source>
</evidence>
<dbReference type="SUPFAM" id="SSF56801">
    <property type="entry name" value="Acetyl-CoA synthetase-like"/>
    <property type="match status" value="1"/>
</dbReference>
<dbReference type="Gene3D" id="3.40.50.12780">
    <property type="entry name" value="N-terminal domain of ligase-like"/>
    <property type="match status" value="1"/>
</dbReference>
<dbReference type="SUPFAM" id="SSF51197">
    <property type="entry name" value="Clavaminate synthase-like"/>
    <property type="match status" value="1"/>
</dbReference>
<dbReference type="InterPro" id="IPR009081">
    <property type="entry name" value="PP-bd_ACP"/>
</dbReference>
<dbReference type="STRING" id="1416806.CAL12_11035"/>
<evidence type="ECO:0000256" key="4">
    <source>
        <dbReference type="ARBA" id="ARBA00022598"/>
    </source>
</evidence>
<proteinExistence type="inferred from homology"/>
<accession>A0A1W6YJV9</accession>
<keyword evidence="5" id="KW-0560">Oxidoreductase</keyword>
<dbReference type="InterPro" id="IPR040097">
    <property type="entry name" value="FAAL/FAAC"/>
</dbReference>
<dbReference type="InterPro" id="IPR020806">
    <property type="entry name" value="PKS_PP-bd"/>
</dbReference>
<dbReference type="PROSITE" id="PS50075">
    <property type="entry name" value="CARRIER"/>
    <property type="match status" value="1"/>
</dbReference>
<dbReference type="GO" id="GO:0031177">
    <property type="term" value="F:phosphopantetheine binding"/>
    <property type="evidence" value="ECO:0007669"/>
    <property type="project" value="InterPro"/>
</dbReference>
<sequence length="1534" mass="165492">MSGAIADAATIDARLRGHASTRGDAVALIVEDGGGSVSLTYAELDRAARALAATLRSRLPTGSRALLMLDNDQHYVVAFFACLYAGVIAVPAFPPDPAREQELRRLRVMTRDCQAGCVLTTTQVARELAEALAWFDGVPLLAVDAVNGVDATDEVDVRDAAAACGVPDTLPPADPRDIAFLQYTSGSTADPKGVMVSHANLMANALAMHRGMGTRETDVCVSWLPLYHDMGLIGGVLEGLYLGTRVVLMSPKYFLERPLRWLEAIARHRGNFSGGPDFAYRLCVERIRPEQVRGLDLSSWRIAFSGAEPVNPGTLEAFARLCAEARLPAAALYPCYGLAEATLFVTGGDHTKPPVCTVFDEEALAAGQARPAARGRRLVACGAPAPGHRVAIVDPASSRRLPDGMQGEIWTNGPSIAGGYWGKAEATQQSLVAHEGATWLRTGDLGFVHGGELYVNGRIKDLIIVRGRNVYPQDIEAVVEAEVAQARKGRVAAFAVDTPDGEGIGLAAEIAPLQRKRHTPATLVRALGRAVALACGEPLAVAVLLEPGTLPKTSSGKLRRAATRAAWRSGTLHAYAIHEHGRFVLGEAGEAAALPPAAGTEAALAAIWSDALGRQVADRHARFFELGGSSLTAASVAAAIRRRWGIAMGVREVFAHPELAACASHIERARAARPNGVADLPGGPGVPDMPGVADVADVAGVAGVAGVVGVADAGHARALAPVQRRLWLLDRMAATPAARARYNLGVAFHLDGALDAGRVERAINAIIARHAVLRTAYPEDDDGEPHAAPLAAPRVDVPLVDLSAGPDSDAAATRIAHGYAEEPFDLSTGPLLRACLLRLDARRHLLLMAVHHIVFDGWSAGIFIDEFRAHYAGRELAPLPMQYGDYAMRASRAEAGEPWRDALAYWRTTLAHAPVLSSPARPRQAPEGVMEAATLRQMIPGSLSRRLADLARRHDATLFQVLMTVFLMAMHRQTGQDDIVVGTDAAGRDDPALAPLIGFFVNVLPIRSRAPRSAPFEEWLARTRATVLDALAHQEAPFDRIVDVAGASRDRGRGPLVQVLFVMQNTLRLAGDLKDVVVRSAALPTTHARFDLAVFVHEHAQGLEVEWTYATALFAAQAVEGMATIWADVLHQVVAGDGRSWSVADIPLFQESAMSVTTPPAPAESTTSSAGASVAPLAPGAAMRGKLDRLSARRTATAGDRPAAAPARAPIRMAPLSPARPFPLVIEALDSGLDPISWAASMREQLGALLNRHGGILFRNFALRTPQQFEAFAEAIEPTLYGDYGDLPKKEGGRNTYRSTPYPEKQMILYHNESAHLERWPRRQLFFCELPSRVGGATPIVDCREMLHRLPPEIVQEFEQRELLYVRTFTERLDVSWQRFFGTDDRDAVESTLRRAGTAFRWLDDTTLQTRTRCPAVITHPETGERVFFNQVQLHHVHCLEPDVRADLLSIAGEDRMPRQVYFGDGGAIPEWMMDEIGRTYEACAVRFAWARGDVVMLDNMLAAHARDPYEEPRKVVVAMGAMFDRGALSREQG</sequence>
<keyword evidence="6" id="KW-1133">Transmembrane helix</keyword>
<keyword evidence="2" id="KW-0596">Phosphopantetheine</keyword>
<dbReference type="InterPro" id="IPR045851">
    <property type="entry name" value="AMP-bd_C_sf"/>
</dbReference>
<dbReference type="Gene3D" id="3.30.300.30">
    <property type="match status" value="1"/>
</dbReference>
<dbReference type="Pfam" id="PF02668">
    <property type="entry name" value="TauD"/>
    <property type="match status" value="1"/>
</dbReference>
<keyword evidence="4" id="KW-0436">Ligase</keyword>
<dbReference type="OrthoDB" id="8826085at2"/>
<dbReference type="InterPro" id="IPR036736">
    <property type="entry name" value="ACP-like_sf"/>
</dbReference>
<feature type="transmembrane region" description="Helical" evidence="6">
    <location>
        <begin position="74"/>
        <end position="93"/>
    </location>
</feature>
<dbReference type="SUPFAM" id="SSF47336">
    <property type="entry name" value="ACP-like"/>
    <property type="match status" value="1"/>
</dbReference>
<dbReference type="CDD" id="cd19531">
    <property type="entry name" value="LCL_NRPS-like"/>
    <property type="match status" value="1"/>
</dbReference>
<reference evidence="8 9" key="1">
    <citation type="submission" date="2017-05" db="EMBL/GenBank/DDBJ databases">
        <title>Complete and WGS of Bordetella genogroups.</title>
        <authorList>
            <person name="Spilker T."/>
            <person name="LiPuma J."/>
        </authorList>
    </citation>
    <scope>NUCLEOTIDE SEQUENCE [LARGE SCALE GENOMIC DNA]</scope>
    <source>
        <strain evidence="8 9">AU19157</strain>
    </source>
</reference>
<dbReference type="SMART" id="SM00823">
    <property type="entry name" value="PKS_PP"/>
    <property type="match status" value="1"/>
</dbReference>
<dbReference type="InterPro" id="IPR023213">
    <property type="entry name" value="CAT-like_dom_sf"/>
</dbReference>
<dbReference type="InterPro" id="IPR001242">
    <property type="entry name" value="Condensation_dom"/>
</dbReference>
<dbReference type="PANTHER" id="PTHR22754">
    <property type="entry name" value="DISCO-INTERACTING PROTEIN 2 DIP2 -RELATED"/>
    <property type="match status" value="1"/>
</dbReference>
<evidence type="ECO:0000259" key="7">
    <source>
        <dbReference type="PROSITE" id="PS50075"/>
    </source>
</evidence>
<dbReference type="InterPro" id="IPR042099">
    <property type="entry name" value="ANL_N_sf"/>
</dbReference>
<evidence type="ECO:0000256" key="6">
    <source>
        <dbReference type="SAM" id="Phobius"/>
    </source>
</evidence>
<keyword evidence="6" id="KW-0812">Transmembrane</keyword>
<dbReference type="InterPro" id="IPR042098">
    <property type="entry name" value="TauD-like_sf"/>
</dbReference>
<dbReference type="InterPro" id="IPR000873">
    <property type="entry name" value="AMP-dep_synth/lig_dom"/>
</dbReference>
<dbReference type="KEGG" id="bgv:CAL12_11035"/>
<dbReference type="GO" id="GO:0016706">
    <property type="term" value="F:2-oxoglutarate-dependent dioxygenase activity"/>
    <property type="evidence" value="ECO:0007669"/>
    <property type="project" value="UniProtKB-ARBA"/>
</dbReference>
<dbReference type="PANTHER" id="PTHR22754:SF32">
    <property type="entry name" value="DISCO-INTERACTING PROTEIN 2"/>
    <property type="match status" value="1"/>
</dbReference>
<dbReference type="Pfam" id="PF00501">
    <property type="entry name" value="AMP-binding"/>
    <property type="match status" value="1"/>
</dbReference>
<dbReference type="GO" id="GO:0071766">
    <property type="term" value="P:Actinobacterium-type cell wall biogenesis"/>
    <property type="evidence" value="ECO:0007669"/>
    <property type="project" value="UniProtKB-ARBA"/>
</dbReference>
<dbReference type="Pfam" id="PF00668">
    <property type="entry name" value="Condensation"/>
    <property type="match status" value="1"/>
</dbReference>
<name>A0A1W6YJV9_9BORD</name>
<dbReference type="InterPro" id="IPR003819">
    <property type="entry name" value="TauD/TfdA-like"/>
</dbReference>
<dbReference type="Gene3D" id="3.30.559.30">
    <property type="entry name" value="Nonribosomal peptide synthetase, condensation domain"/>
    <property type="match status" value="1"/>
</dbReference>
<dbReference type="EMBL" id="CP021108">
    <property type="protein sequence ID" value="ARP81321.1"/>
    <property type="molecule type" value="Genomic_DNA"/>
</dbReference>
<keyword evidence="9" id="KW-1185">Reference proteome</keyword>
<dbReference type="Gene3D" id="1.10.1200.10">
    <property type="entry name" value="ACP-like"/>
    <property type="match status" value="1"/>
</dbReference>
<dbReference type="FunFam" id="3.40.50.12780:FF:000013">
    <property type="entry name" value="Long-chain-fatty-acid--AMP ligase FadD32"/>
    <property type="match status" value="1"/>
</dbReference>
<dbReference type="GO" id="GO:0070566">
    <property type="term" value="F:adenylyltransferase activity"/>
    <property type="evidence" value="ECO:0007669"/>
    <property type="project" value="TreeGrafter"/>
</dbReference>
<evidence type="ECO:0000313" key="9">
    <source>
        <dbReference type="Proteomes" id="UP000194151"/>
    </source>
</evidence>
<keyword evidence="6" id="KW-0472">Membrane</keyword>
<evidence type="ECO:0000256" key="1">
    <source>
        <dbReference type="ARBA" id="ARBA00006432"/>
    </source>
</evidence>
<dbReference type="CDD" id="cd05931">
    <property type="entry name" value="FAAL"/>
    <property type="match status" value="1"/>
</dbReference>